<evidence type="ECO:0000313" key="5">
    <source>
        <dbReference type="Proteomes" id="UP001175271"/>
    </source>
</evidence>
<dbReference type="EMBL" id="JAUCMV010000003">
    <property type="protein sequence ID" value="KAK0410466.1"/>
    <property type="molecule type" value="Genomic_DNA"/>
</dbReference>
<keyword evidence="1" id="KW-0853">WD repeat</keyword>
<dbReference type="InterPro" id="IPR036322">
    <property type="entry name" value="WD40_repeat_dom_sf"/>
</dbReference>
<keyword evidence="5" id="KW-1185">Reference proteome</keyword>
<dbReference type="PANTHER" id="PTHR22889:SF0">
    <property type="entry name" value="WD REPEAT-CONTAINING PROTEIN 89"/>
    <property type="match status" value="1"/>
</dbReference>
<evidence type="ECO:0000313" key="4">
    <source>
        <dbReference type="EMBL" id="KAK0410466.1"/>
    </source>
</evidence>
<feature type="region of interest" description="Disordered" evidence="3">
    <location>
        <begin position="66"/>
        <end position="107"/>
    </location>
</feature>
<comment type="caution">
    <text evidence="4">The sequence shown here is derived from an EMBL/GenBank/DDBJ whole genome shotgun (WGS) entry which is preliminary data.</text>
</comment>
<dbReference type="Proteomes" id="UP001175271">
    <property type="component" value="Unassembled WGS sequence"/>
</dbReference>
<evidence type="ECO:0000256" key="3">
    <source>
        <dbReference type="SAM" id="MobiDB-lite"/>
    </source>
</evidence>
<evidence type="ECO:0000256" key="1">
    <source>
        <dbReference type="ARBA" id="ARBA00022574"/>
    </source>
</evidence>
<dbReference type="InterPro" id="IPR039328">
    <property type="entry name" value="WDR89"/>
</dbReference>
<organism evidence="4 5">
    <name type="scientific">Steinernema hermaphroditum</name>
    <dbReference type="NCBI Taxonomy" id="289476"/>
    <lineage>
        <taxon>Eukaryota</taxon>
        <taxon>Metazoa</taxon>
        <taxon>Ecdysozoa</taxon>
        <taxon>Nematoda</taxon>
        <taxon>Chromadorea</taxon>
        <taxon>Rhabditida</taxon>
        <taxon>Tylenchina</taxon>
        <taxon>Panagrolaimomorpha</taxon>
        <taxon>Strongyloidoidea</taxon>
        <taxon>Steinernematidae</taxon>
        <taxon>Steinernema</taxon>
    </lineage>
</organism>
<accession>A0AA39HR03</accession>
<evidence type="ECO:0008006" key="6">
    <source>
        <dbReference type="Google" id="ProtNLM"/>
    </source>
</evidence>
<dbReference type="SUPFAM" id="SSF50978">
    <property type="entry name" value="WD40 repeat-like"/>
    <property type="match status" value="1"/>
</dbReference>
<protein>
    <recommendedName>
        <fullName evidence="6">WD repeat-containing protein 89</fullName>
    </recommendedName>
</protein>
<dbReference type="Gene3D" id="2.130.10.10">
    <property type="entry name" value="YVTN repeat-like/Quinoprotein amine dehydrogenase"/>
    <property type="match status" value="1"/>
</dbReference>
<name>A0AA39HR03_9BILA</name>
<proteinExistence type="predicted"/>
<keyword evidence="2" id="KW-0677">Repeat</keyword>
<dbReference type="AlphaFoldDB" id="A0AA39HR03"/>
<gene>
    <name evidence="4" type="ORF">QR680_005144</name>
</gene>
<reference evidence="4" key="1">
    <citation type="submission" date="2023-06" db="EMBL/GenBank/DDBJ databases">
        <title>Genomic analysis of the entomopathogenic nematode Steinernema hermaphroditum.</title>
        <authorList>
            <person name="Schwarz E.M."/>
            <person name="Heppert J.K."/>
            <person name="Baniya A."/>
            <person name="Schwartz H.T."/>
            <person name="Tan C.-H."/>
            <person name="Antoshechkin I."/>
            <person name="Sternberg P.W."/>
            <person name="Goodrich-Blair H."/>
            <person name="Dillman A.R."/>
        </authorList>
    </citation>
    <scope>NUCLEOTIDE SEQUENCE</scope>
    <source>
        <strain evidence="4">PS9179</strain>
        <tissue evidence="4">Whole animal</tissue>
    </source>
</reference>
<sequence>MCVAEGANRAQFVRTLSSTFERMTNKVLSGRATALIAVLSKNAMLHLSTPLQPERTVSLKLEDGFHFLPPTEKTDGGEQLPDARGPPPRPLSLQDPENRSEFSTSGDPFGGQAAVLGSKMAKPFITWYPGPQFPGVVEAICELPSGLESNAKWVVVTNEETTSTVYMIHDGINAKCFRKHVRTEPVKAVGAHFSPNLWKIIVLYEDFAVHFIEPSNGKVAKRVYLKQGLNKGSMATAFAYHGHSDLFAVGYTLDQSVPKAERRKNKKQYADYDDDDAISYSIDLIDMRNPEVPEKTYEELHSSTIQCLKFCGTAPKVLISGGADGLVNWVNVDVAQPEDGLMATNSVISPVATVGIVGNDEEGKTLACCTTDDGRFEFYRLTHTGFEDLDVEVTYKGTPAENSNRFLVDVIASGHGKLPYVTVESTHDGQITMTAASPNGKLHQDLGTFKEHKEMVRFVWLSDDFSERRFITGDEVGGVVGRYFPKICVEKIQAIMEEVDEATSPALKKKTKTVKKKGVVKIGKVFKKKTNSKKVKEIAKKVRKKKGKSA</sequence>
<dbReference type="InterPro" id="IPR015943">
    <property type="entry name" value="WD40/YVTN_repeat-like_dom_sf"/>
</dbReference>
<dbReference type="PANTHER" id="PTHR22889">
    <property type="entry name" value="WD REPEAT-CONTAINING PROTEIN 89"/>
    <property type="match status" value="1"/>
</dbReference>
<evidence type="ECO:0000256" key="2">
    <source>
        <dbReference type="ARBA" id="ARBA00022737"/>
    </source>
</evidence>